<dbReference type="InterPro" id="IPR043128">
    <property type="entry name" value="Rev_trsase/Diguanyl_cyclase"/>
</dbReference>
<dbReference type="Gene3D" id="3.30.70.270">
    <property type="match status" value="1"/>
</dbReference>
<dbReference type="GO" id="GO:0009432">
    <property type="term" value="P:SOS response"/>
    <property type="evidence" value="ECO:0007669"/>
    <property type="project" value="TreeGrafter"/>
</dbReference>
<dbReference type="GO" id="GO:0006281">
    <property type="term" value="P:DNA repair"/>
    <property type="evidence" value="ECO:0007669"/>
    <property type="project" value="InterPro"/>
</dbReference>
<dbReference type="CDD" id="cd03586">
    <property type="entry name" value="PolY_Pol_IV_kappa"/>
    <property type="match status" value="1"/>
</dbReference>
<accession>A0A1F7GJF0</accession>
<dbReference type="Proteomes" id="UP000176850">
    <property type="component" value="Unassembled WGS sequence"/>
</dbReference>
<dbReference type="Gene3D" id="1.10.150.20">
    <property type="entry name" value="5' to 3' exonuclease, C-terminal subdomain"/>
    <property type="match status" value="1"/>
</dbReference>
<dbReference type="InterPro" id="IPR043502">
    <property type="entry name" value="DNA/RNA_pol_sf"/>
</dbReference>
<sequence>MILHIDGDSFFASCAQAVYPHLRGKPVVTGSERGVVTAASTEAKKLGISRQTSMYEIKKYFPQCIIVESNYEIYELFSQKMFAILRRYSPDVEKYSVDEGFVDLSGVLKSRRREGDWAIGWGGGEEDERRRLGETIKNEIEKSLEISVSVGIGPNKSIAKLASNFQKPSGLTVVKPEEIENFLKQIPIEDVWGIGRATTKLLQNYRIKTAGDFAKKDEKFVRAVLTKPGIEIWHELNGEYIFTIDPTVKTSFQSISSTHTFTPPSSDKNFVYSQLVTNLECACQKARLYNLHTNKISFFLKGQDFSYKYGAIDLPEKTATPTVIMKKMHGIFNTLFQQGKLYRATGVILSNLSKMEDVQESLLEDQVQTGKSSAVFGAIDGLSRKYGERVVKTGSTMFLGKQKHVKGIGLPRFEVEV</sequence>
<reference evidence="3 4" key="1">
    <citation type="journal article" date="2016" name="Nat. Commun.">
        <title>Thousands of microbial genomes shed light on interconnected biogeochemical processes in an aquifer system.</title>
        <authorList>
            <person name="Anantharaman K."/>
            <person name="Brown C.T."/>
            <person name="Hug L.A."/>
            <person name="Sharon I."/>
            <person name="Castelle C.J."/>
            <person name="Probst A.J."/>
            <person name="Thomas B.C."/>
            <person name="Singh A."/>
            <person name="Wilkins M.J."/>
            <person name="Karaoz U."/>
            <person name="Brodie E.L."/>
            <person name="Williams K.H."/>
            <person name="Hubbard S.S."/>
            <person name="Banfield J.F."/>
        </authorList>
    </citation>
    <scope>NUCLEOTIDE SEQUENCE [LARGE SCALE GENOMIC DNA]</scope>
</reference>
<dbReference type="InterPro" id="IPR001126">
    <property type="entry name" value="UmuC"/>
</dbReference>
<dbReference type="GO" id="GO:0003887">
    <property type="term" value="F:DNA-directed DNA polymerase activity"/>
    <property type="evidence" value="ECO:0007669"/>
    <property type="project" value="InterPro"/>
</dbReference>
<evidence type="ECO:0000313" key="3">
    <source>
        <dbReference type="EMBL" id="OGK18975.1"/>
    </source>
</evidence>
<dbReference type="PROSITE" id="PS50173">
    <property type="entry name" value="UMUC"/>
    <property type="match status" value="1"/>
</dbReference>
<dbReference type="Pfam" id="PF11799">
    <property type="entry name" value="IMS_C"/>
    <property type="match status" value="1"/>
</dbReference>
<dbReference type="PANTHER" id="PTHR11076:SF34">
    <property type="entry name" value="PROTEIN UMUC"/>
    <property type="match status" value="1"/>
</dbReference>
<comment type="caution">
    <text evidence="3">The sequence shown here is derived from an EMBL/GenBank/DDBJ whole genome shotgun (WGS) entry which is preliminary data.</text>
</comment>
<dbReference type="GO" id="GO:0005829">
    <property type="term" value="C:cytosol"/>
    <property type="evidence" value="ECO:0007669"/>
    <property type="project" value="TreeGrafter"/>
</dbReference>
<protein>
    <recommendedName>
        <fullName evidence="2">UmuC domain-containing protein</fullName>
    </recommendedName>
</protein>
<dbReference type="Gene3D" id="3.30.1490.100">
    <property type="entry name" value="DNA polymerase, Y-family, little finger domain"/>
    <property type="match status" value="1"/>
</dbReference>
<name>A0A1F7GJF0_9BACT</name>
<evidence type="ECO:0000256" key="1">
    <source>
        <dbReference type="ARBA" id="ARBA00010945"/>
    </source>
</evidence>
<dbReference type="InterPro" id="IPR022880">
    <property type="entry name" value="DNApol_IV"/>
</dbReference>
<evidence type="ECO:0000259" key="2">
    <source>
        <dbReference type="PROSITE" id="PS50173"/>
    </source>
</evidence>
<proteinExistence type="inferred from homology"/>
<dbReference type="EMBL" id="MFZH01000020">
    <property type="protein sequence ID" value="OGK18975.1"/>
    <property type="molecule type" value="Genomic_DNA"/>
</dbReference>
<evidence type="ECO:0000313" key="4">
    <source>
        <dbReference type="Proteomes" id="UP000176850"/>
    </source>
</evidence>
<dbReference type="GO" id="GO:0042276">
    <property type="term" value="P:error-prone translesion synthesis"/>
    <property type="evidence" value="ECO:0007669"/>
    <property type="project" value="TreeGrafter"/>
</dbReference>
<dbReference type="AlphaFoldDB" id="A0A1F7GJF0"/>
<dbReference type="InterPro" id="IPR050116">
    <property type="entry name" value="DNA_polymerase-Y"/>
</dbReference>
<dbReference type="InterPro" id="IPR036775">
    <property type="entry name" value="DNA_pol_Y-fam_lit_finger_sf"/>
</dbReference>
<dbReference type="InterPro" id="IPR024728">
    <property type="entry name" value="PolY_HhH_motif"/>
</dbReference>
<dbReference type="PANTHER" id="PTHR11076">
    <property type="entry name" value="DNA REPAIR POLYMERASE UMUC / TRANSFERASE FAMILY MEMBER"/>
    <property type="match status" value="1"/>
</dbReference>
<gene>
    <name evidence="3" type="ORF">A2799_04105</name>
</gene>
<dbReference type="SUPFAM" id="SSF56672">
    <property type="entry name" value="DNA/RNA polymerases"/>
    <property type="match status" value="1"/>
</dbReference>
<comment type="similarity">
    <text evidence="1">Belongs to the DNA polymerase type-Y family.</text>
</comment>
<dbReference type="Pfam" id="PF00817">
    <property type="entry name" value="IMS"/>
    <property type="match status" value="1"/>
</dbReference>
<dbReference type="InterPro" id="IPR017961">
    <property type="entry name" value="DNA_pol_Y-fam_little_finger"/>
</dbReference>
<organism evidence="3 4">
    <name type="scientific">Candidatus Roizmanbacteria bacterium RIFCSPHIGHO2_01_FULL_39_24</name>
    <dbReference type="NCBI Taxonomy" id="1802032"/>
    <lineage>
        <taxon>Bacteria</taxon>
        <taxon>Candidatus Roizmaniibacteriota</taxon>
    </lineage>
</organism>
<dbReference type="GO" id="GO:0003684">
    <property type="term" value="F:damaged DNA binding"/>
    <property type="evidence" value="ECO:0007669"/>
    <property type="project" value="InterPro"/>
</dbReference>
<dbReference type="SUPFAM" id="SSF100879">
    <property type="entry name" value="Lesion bypass DNA polymerase (Y-family), little finger domain"/>
    <property type="match status" value="1"/>
</dbReference>
<dbReference type="Pfam" id="PF11798">
    <property type="entry name" value="IMS_HHH"/>
    <property type="match status" value="1"/>
</dbReference>
<dbReference type="Gene3D" id="3.40.1170.60">
    <property type="match status" value="1"/>
</dbReference>
<feature type="domain" description="UmuC" evidence="2">
    <location>
        <begin position="2"/>
        <end position="195"/>
    </location>
</feature>